<dbReference type="InterPro" id="IPR036259">
    <property type="entry name" value="MFS_trans_sf"/>
</dbReference>
<dbReference type="AlphaFoldDB" id="A0AA97JV36"/>
<keyword evidence="4 5" id="KW-0472">Membrane</keyword>
<keyword evidence="7" id="KW-1185">Reference proteome</keyword>
<dbReference type="RefSeq" id="XP_054844612.1">
    <property type="nucleotide sequence ID" value="XM_054988637.1"/>
</dbReference>
<dbReference type="SUPFAM" id="SSF103473">
    <property type="entry name" value="MFS general substrate transporter"/>
    <property type="match status" value="1"/>
</dbReference>
<feature type="transmembrane region" description="Helical" evidence="5">
    <location>
        <begin position="406"/>
        <end position="424"/>
    </location>
</feature>
<evidence type="ECO:0000313" key="7">
    <source>
        <dbReference type="Proteomes" id="UP001190640"/>
    </source>
</evidence>
<gene>
    <name evidence="8" type="primary">LOC129335824</name>
</gene>
<evidence type="ECO:0000256" key="2">
    <source>
        <dbReference type="ARBA" id="ARBA00022692"/>
    </source>
</evidence>
<dbReference type="Gene3D" id="1.20.1250.20">
    <property type="entry name" value="MFS general substrate transporter like domains"/>
    <property type="match status" value="1"/>
</dbReference>
<proteinExistence type="predicted"/>
<dbReference type="KEGG" id="emc:129335824"/>
<feature type="transmembrane region" description="Helical" evidence="5">
    <location>
        <begin position="252"/>
        <end position="271"/>
    </location>
</feature>
<feature type="transmembrane region" description="Helical" evidence="5">
    <location>
        <begin position="343"/>
        <end position="361"/>
    </location>
</feature>
<dbReference type="Pfam" id="PF00083">
    <property type="entry name" value="Sugar_tr"/>
    <property type="match status" value="1"/>
</dbReference>
<dbReference type="PANTHER" id="PTHR24064">
    <property type="entry name" value="SOLUTE CARRIER FAMILY 22 MEMBER"/>
    <property type="match status" value="1"/>
</dbReference>
<dbReference type="GeneID" id="129335824"/>
<dbReference type="InterPro" id="IPR020846">
    <property type="entry name" value="MFS_dom"/>
</dbReference>
<evidence type="ECO:0000313" key="8">
    <source>
        <dbReference type="RefSeq" id="XP_054844612.1"/>
    </source>
</evidence>
<dbReference type="GO" id="GO:0022857">
    <property type="term" value="F:transmembrane transporter activity"/>
    <property type="evidence" value="ECO:0007669"/>
    <property type="project" value="InterPro"/>
</dbReference>
<sequence>MNFEDILQEAGSFGKFQIFMLFLLCLPRFILPFHFLLHNFLAAIPSHHCAIPHQEQFANLTEEEVLLINIPRDFEGAFSSCEMFSEPQFHLLLNATQEPANTSSVQSCQHGWVYDQSQFTSTVATQWDLVCEQRSLNQATATFFFIGVTIGAVIFGYLSDRFGRKIMLLVSFVCTLIFGLVSSASVTYSMLAVTRTLTGMAICGLSLIVVPLGMEWVDIQHRSVSGVLTSVFWSFGNMFLALIAYLVRDWRWLLLAVTLPCVLGIISLWWVSESARWFLTKGKLKQAHKHLQRCAKMNGQNDFGAKINLEILSKTAAAAAARAKSRGDSSYVSLFRTLMLRRISLCMGALWFGVAFSYYGMSMNITGFGLGMYMTQFVFGVIEIPAKLIVLIAVNRIGRKQCQAWSLILAGLCIGANIVIPTSLGTLRSVVAITGKGFSEAAFTMVFLYTPELYPTVLRQKGLGYCSFVARLGGSVAPLIFLLDTVWKLLPQVTYCAMAVLCGSVAFLLPETLNVRLPETIEDIEKQSSEGKQQPPGDVFEVMPLHSLQK</sequence>
<keyword evidence="2 5" id="KW-0812">Transmembrane</keyword>
<name>A0AA97JV36_EUBMA</name>
<dbReference type="PROSITE" id="PS50850">
    <property type="entry name" value="MFS"/>
    <property type="match status" value="1"/>
</dbReference>
<feature type="transmembrane region" description="Helical" evidence="5">
    <location>
        <begin position="373"/>
        <end position="394"/>
    </location>
</feature>
<evidence type="ECO:0000256" key="3">
    <source>
        <dbReference type="ARBA" id="ARBA00022989"/>
    </source>
</evidence>
<organism evidence="7 8">
    <name type="scientific">Eublepharis macularius</name>
    <name type="common">Leopard gecko</name>
    <name type="synonym">Cyrtodactylus macularius</name>
    <dbReference type="NCBI Taxonomy" id="481883"/>
    <lineage>
        <taxon>Eukaryota</taxon>
        <taxon>Metazoa</taxon>
        <taxon>Chordata</taxon>
        <taxon>Craniata</taxon>
        <taxon>Vertebrata</taxon>
        <taxon>Euteleostomi</taxon>
        <taxon>Lepidosauria</taxon>
        <taxon>Squamata</taxon>
        <taxon>Bifurcata</taxon>
        <taxon>Gekkota</taxon>
        <taxon>Eublepharidae</taxon>
        <taxon>Eublepharinae</taxon>
        <taxon>Eublepharis</taxon>
    </lineage>
</organism>
<dbReference type="FunFam" id="1.20.1250.20:FF:000023">
    <property type="entry name" value="Solute carrier family 22 member 6"/>
    <property type="match status" value="1"/>
</dbReference>
<dbReference type="Proteomes" id="UP001190640">
    <property type="component" value="Chromosome 1"/>
</dbReference>
<accession>A0AA97JV36</accession>
<keyword evidence="3 5" id="KW-1133">Transmembrane helix</keyword>
<feature type="transmembrane region" description="Helical" evidence="5">
    <location>
        <begin position="197"/>
        <end position="217"/>
    </location>
</feature>
<feature type="domain" description="Major facilitator superfamily (MFS) profile" evidence="6">
    <location>
        <begin position="87"/>
        <end position="514"/>
    </location>
</feature>
<evidence type="ECO:0000259" key="6">
    <source>
        <dbReference type="PROSITE" id="PS50850"/>
    </source>
</evidence>
<evidence type="ECO:0000256" key="1">
    <source>
        <dbReference type="ARBA" id="ARBA00004141"/>
    </source>
</evidence>
<dbReference type="GO" id="GO:0016020">
    <property type="term" value="C:membrane"/>
    <property type="evidence" value="ECO:0007669"/>
    <property type="project" value="UniProtKB-SubCell"/>
</dbReference>
<feature type="transmembrane region" description="Helical" evidence="5">
    <location>
        <begin position="166"/>
        <end position="191"/>
    </location>
</feature>
<feature type="transmembrane region" description="Helical" evidence="5">
    <location>
        <begin position="12"/>
        <end position="31"/>
    </location>
</feature>
<feature type="transmembrane region" description="Helical" evidence="5">
    <location>
        <begin position="139"/>
        <end position="159"/>
    </location>
</feature>
<dbReference type="InterPro" id="IPR005828">
    <property type="entry name" value="MFS_sugar_transport-like"/>
</dbReference>
<comment type="subcellular location">
    <subcellularLocation>
        <location evidence="1">Membrane</location>
        <topology evidence="1">Multi-pass membrane protein</topology>
    </subcellularLocation>
</comment>
<reference evidence="8" key="1">
    <citation type="submission" date="2025-08" db="UniProtKB">
        <authorList>
            <consortium name="RefSeq"/>
        </authorList>
    </citation>
    <scope>IDENTIFICATION</scope>
    <source>
        <tissue evidence="8">Blood</tissue>
    </source>
</reference>
<evidence type="ECO:0000256" key="4">
    <source>
        <dbReference type="ARBA" id="ARBA00023136"/>
    </source>
</evidence>
<evidence type="ECO:0000256" key="5">
    <source>
        <dbReference type="SAM" id="Phobius"/>
    </source>
</evidence>
<protein>
    <submittedName>
        <fullName evidence="8">Solute carrier family 22 member 7-like isoform X1</fullName>
    </submittedName>
</protein>
<feature type="transmembrane region" description="Helical" evidence="5">
    <location>
        <begin position="224"/>
        <end position="246"/>
    </location>
</feature>